<dbReference type="AlphaFoldDB" id="E9G3B4"/>
<accession>E9G3B4</accession>
<evidence type="ECO:0000313" key="3">
    <source>
        <dbReference type="EMBL" id="EFX86017.1"/>
    </source>
</evidence>
<keyword evidence="4" id="KW-1185">Reference proteome</keyword>
<dbReference type="HOGENOM" id="CLU_1385463_0_0_1"/>
<feature type="compositionally biased region" description="Polar residues" evidence="1">
    <location>
        <begin position="160"/>
        <end position="174"/>
    </location>
</feature>
<proteinExistence type="predicted"/>
<evidence type="ECO:0000313" key="4">
    <source>
        <dbReference type="Proteomes" id="UP000000305"/>
    </source>
</evidence>
<gene>
    <name evidence="3" type="ORF">DAPPUDRAFT_98321</name>
</gene>
<keyword evidence="2" id="KW-0732">Signal</keyword>
<reference evidence="3 4" key="1">
    <citation type="journal article" date="2011" name="Science">
        <title>The ecoresponsive genome of Daphnia pulex.</title>
        <authorList>
            <person name="Colbourne J.K."/>
            <person name="Pfrender M.E."/>
            <person name="Gilbert D."/>
            <person name="Thomas W.K."/>
            <person name="Tucker A."/>
            <person name="Oakley T.H."/>
            <person name="Tokishita S."/>
            <person name="Aerts A."/>
            <person name="Arnold G.J."/>
            <person name="Basu M.K."/>
            <person name="Bauer D.J."/>
            <person name="Caceres C.E."/>
            <person name="Carmel L."/>
            <person name="Casola C."/>
            <person name="Choi J.H."/>
            <person name="Detter J.C."/>
            <person name="Dong Q."/>
            <person name="Dusheyko S."/>
            <person name="Eads B.D."/>
            <person name="Frohlich T."/>
            <person name="Geiler-Samerotte K.A."/>
            <person name="Gerlach D."/>
            <person name="Hatcher P."/>
            <person name="Jogdeo S."/>
            <person name="Krijgsveld J."/>
            <person name="Kriventseva E.V."/>
            <person name="Kultz D."/>
            <person name="Laforsch C."/>
            <person name="Lindquist E."/>
            <person name="Lopez J."/>
            <person name="Manak J.R."/>
            <person name="Muller J."/>
            <person name="Pangilinan J."/>
            <person name="Patwardhan R.P."/>
            <person name="Pitluck S."/>
            <person name="Pritham E.J."/>
            <person name="Rechtsteiner A."/>
            <person name="Rho M."/>
            <person name="Rogozin I.B."/>
            <person name="Sakarya O."/>
            <person name="Salamov A."/>
            <person name="Schaack S."/>
            <person name="Shapiro H."/>
            <person name="Shiga Y."/>
            <person name="Skalitzky C."/>
            <person name="Smith Z."/>
            <person name="Souvorov A."/>
            <person name="Sung W."/>
            <person name="Tang Z."/>
            <person name="Tsuchiya D."/>
            <person name="Tu H."/>
            <person name="Vos H."/>
            <person name="Wang M."/>
            <person name="Wolf Y.I."/>
            <person name="Yamagata H."/>
            <person name="Yamada T."/>
            <person name="Ye Y."/>
            <person name="Shaw J.R."/>
            <person name="Andrews J."/>
            <person name="Crease T.J."/>
            <person name="Tang H."/>
            <person name="Lucas S.M."/>
            <person name="Robertson H.M."/>
            <person name="Bork P."/>
            <person name="Koonin E.V."/>
            <person name="Zdobnov E.M."/>
            <person name="Grigoriev I.V."/>
            <person name="Lynch M."/>
            <person name="Boore J.L."/>
        </authorList>
    </citation>
    <scope>NUCLEOTIDE SEQUENCE [LARGE SCALE GENOMIC DNA]</scope>
</reference>
<dbReference type="InParanoid" id="E9G3B4"/>
<protein>
    <submittedName>
        <fullName evidence="3">Uncharacterized protein</fullName>
    </submittedName>
</protein>
<dbReference type="EMBL" id="GL732531">
    <property type="protein sequence ID" value="EFX86017.1"/>
    <property type="molecule type" value="Genomic_DNA"/>
</dbReference>
<feature type="region of interest" description="Disordered" evidence="1">
    <location>
        <begin position="105"/>
        <end position="174"/>
    </location>
</feature>
<evidence type="ECO:0000256" key="1">
    <source>
        <dbReference type="SAM" id="MobiDB-lite"/>
    </source>
</evidence>
<dbReference type="KEGG" id="dpx:DAPPUDRAFT_98321"/>
<dbReference type="Proteomes" id="UP000000305">
    <property type="component" value="Unassembled WGS sequence"/>
</dbReference>
<feature type="signal peptide" evidence="2">
    <location>
        <begin position="1"/>
        <end position="26"/>
    </location>
</feature>
<feature type="chain" id="PRO_5003239984" evidence="2">
    <location>
        <begin position="27"/>
        <end position="197"/>
    </location>
</feature>
<feature type="compositionally biased region" description="Low complexity" evidence="1">
    <location>
        <begin position="119"/>
        <end position="134"/>
    </location>
</feature>
<name>E9G3B4_DAPPU</name>
<dbReference type="OrthoDB" id="10321811at2759"/>
<organism evidence="3 4">
    <name type="scientific">Daphnia pulex</name>
    <name type="common">Water flea</name>
    <dbReference type="NCBI Taxonomy" id="6669"/>
    <lineage>
        <taxon>Eukaryota</taxon>
        <taxon>Metazoa</taxon>
        <taxon>Ecdysozoa</taxon>
        <taxon>Arthropoda</taxon>
        <taxon>Crustacea</taxon>
        <taxon>Branchiopoda</taxon>
        <taxon>Diplostraca</taxon>
        <taxon>Cladocera</taxon>
        <taxon>Anomopoda</taxon>
        <taxon>Daphniidae</taxon>
        <taxon>Daphnia</taxon>
    </lineage>
</organism>
<evidence type="ECO:0000256" key="2">
    <source>
        <dbReference type="SAM" id="SignalP"/>
    </source>
</evidence>
<sequence>MGCANLGINAAFLAYLLLLQLPLICANPVRPSSPAESKNSGPPKLGPNLVLIHNFSHNETKLRQDYQNTLNGNEDDQIAIANEPVMTTSKEMPLVLQGGSFDDFVNPPPQLPAPATHQPSPSVTSSDSVVDLPLFYPPLPDRPTRYGTIRDTFNPHPERGNSNSHRQSSGSASFKPSIFGFPVISNTRENVGHQISW</sequence>